<proteinExistence type="predicted"/>
<dbReference type="EMBL" id="FLYI01000025">
    <property type="protein sequence ID" value="SCA59741.1"/>
    <property type="molecule type" value="Genomic_DNA"/>
</dbReference>
<evidence type="ECO:0000313" key="3">
    <source>
        <dbReference type="Proteomes" id="UP000305196"/>
    </source>
</evidence>
<dbReference type="AlphaFoldDB" id="A0A1G4EBS0"/>
<protein>
    <submittedName>
        <fullName evidence="2">VIR protein</fullName>
    </submittedName>
</protein>
<gene>
    <name evidence="2" type="ORF">PVC01_000022600</name>
</gene>
<name>A0A1G4EBS0_PLAVI</name>
<feature type="region of interest" description="Disordered" evidence="1">
    <location>
        <begin position="221"/>
        <end position="274"/>
    </location>
</feature>
<dbReference type="VEuPathDB" id="PlasmoDB:PVP01_0006810"/>
<dbReference type="VEuPathDB" id="PlasmoDB:PVW1_140084500"/>
<feature type="compositionally biased region" description="Polar residues" evidence="1">
    <location>
        <begin position="242"/>
        <end position="252"/>
    </location>
</feature>
<sequence>MIKPDSEPKYVAYSNYDEILKQYKKYEKLGEEKDDFNKIIENMSTEGTNLNLHDNIFIKLHKILRNSHVFFEGKIIDNYCIYVNYLLNKEVKNSFPLVNASNFHIFHTFAKNFNDNKYGSSSDNACLKYIKYLNDDVYDRMKILIYLYDRYNELKSFTGPKDHVFCNLFTFFGKNYKNAVDQHKVDDNFFKKLEELKRSIERNEWASYDTCPAINYIKLPEPNPPKPVEVSEESVQPKALSSDISSSQNLPNSHAELGLHGTPGPQELSEPQDNAQRDHILGSSFTAGSRVNSDSGREYISQYSSEKRGERGLQINSVQSPSLKVPELTRQAQNKETYISWGTDEFDRYKTMDTSEGSITVLDPKNHAVPQEGLMGKIQGTFSSIAEHVEPAPILGVSGGMGVLFLLFKYTPVGSFFGGRRGRFRQIPSSFRGFPPGEFPIFQENDVGYIGYGAMNTPSLAE</sequence>
<accession>A0A1G4EBS0</accession>
<dbReference type="Proteomes" id="UP000305196">
    <property type="component" value="Unassembled WGS sequence"/>
</dbReference>
<evidence type="ECO:0000313" key="2">
    <source>
        <dbReference type="EMBL" id="SCA59741.1"/>
    </source>
</evidence>
<dbReference type="VEuPathDB" id="PlasmoDB:PVX_029690"/>
<evidence type="ECO:0000256" key="1">
    <source>
        <dbReference type="SAM" id="MobiDB-lite"/>
    </source>
</evidence>
<organism evidence="2 3">
    <name type="scientific">Plasmodium vivax</name>
    <name type="common">malaria parasite P. vivax</name>
    <dbReference type="NCBI Taxonomy" id="5855"/>
    <lineage>
        <taxon>Eukaryota</taxon>
        <taxon>Sar</taxon>
        <taxon>Alveolata</taxon>
        <taxon>Apicomplexa</taxon>
        <taxon>Aconoidasida</taxon>
        <taxon>Haemosporida</taxon>
        <taxon>Plasmodiidae</taxon>
        <taxon>Plasmodium</taxon>
        <taxon>Plasmodium (Plasmodium)</taxon>
    </lineage>
</organism>
<dbReference type="VEuPathDB" id="PlasmoDB:PVPAM_060009300"/>
<reference evidence="2 3" key="1">
    <citation type="submission" date="2016-07" db="EMBL/GenBank/DDBJ databases">
        <authorList>
            <consortium name="Pathogen Informatics"/>
        </authorList>
    </citation>
    <scope>NUCLEOTIDE SEQUENCE [LARGE SCALE GENOMIC DNA]</scope>
</reference>